<keyword evidence="3" id="KW-1185">Reference proteome</keyword>
<dbReference type="SUPFAM" id="SSF50998">
    <property type="entry name" value="Quinoprotein alcohol dehydrogenase-like"/>
    <property type="match status" value="1"/>
</dbReference>
<dbReference type="Proteomes" id="UP001250662">
    <property type="component" value="Unassembled WGS sequence"/>
</dbReference>
<dbReference type="CDD" id="cd00161">
    <property type="entry name" value="beta-trefoil_Ricin-like"/>
    <property type="match status" value="1"/>
</dbReference>
<evidence type="ECO:0000313" key="3">
    <source>
        <dbReference type="Proteomes" id="UP001250662"/>
    </source>
</evidence>
<evidence type="ECO:0000259" key="1">
    <source>
        <dbReference type="SMART" id="SM00458"/>
    </source>
</evidence>
<evidence type="ECO:0000313" key="2">
    <source>
        <dbReference type="EMBL" id="MDT0621946.1"/>
    </source>
</evidence>
<dbReference type="SUPFAM" id="SSF50370">
    <property type="entry name" value="Ricin B-like lectins"/>
    <property type="match status" value="1"/>
</dbReference>
<dbReference type="Pfam" id="PF14200">
    <property type="entry name" value="RicinB_lectin_2"/>
    <property type="match status" value="2"/>
</dbReference>
<accession>A0ABU3BIE9</accession>
<dbReference type="EMBL" id="JAVRHU010000002">
    <property type="protein sequence ID" value="MDT0621946.1"/>
    <property type="molecule type" value="Genomic_DNA"/>
</dbReference>
<feature type="domain" description="Ricin B lectin" evidence="1">
    <location>
        <begin position="431"/>
        <end position="563"/>
    </location>
</feature>
<dbReference type="PROSITE" id="PS51257">
    <property type="entry name" value="PROKAR_LIPOPROTEIN"/>
    <property type="match status" value="1"/>
</dbReference>
<sequence>MKNYYIFTVVVVLLISSCSDETTVFDLQSQGKALLLEENNTTLLNSVSTASNGILEIYFEHEEYDNDLFEKNKYYGLNRSAFEANFNKGSNTANASSDFHLNLVGQVQSPSFDGNTNMGATHIDINNNFAYVSYNTVGEVYAGAVDVIDLSDPLVPILSSRMYLYDRDANVVLYDEGYIYVIGGVNAEKVIEATGEAFIAKIRVNDGVIDLNDVSYTYQEGQTATGITKSGNSFYVTSGVQGVVAKYDANNFSKTNEVSFDDLRWVASSIDKIAVLDGSAGVRILDTDLNEVSQIGTRTDFVAGAKRTIAIANDKLIVAEGDNGAAIFDLDSATLEERLPILIDPDNVIEADKVTNAVDVEGNVTLMANGGAGLAIRVKNDIIDLMGVVELNGSINYVATDGDFIFAASGTRGLQIINKIRTQESLVIPEGNYIIKARHSTRAIGISNLSADDGININQRSLTGDSENEEWHLEVLDSGAYVITSNYSNKAVASRSTDVRQWQFGNESDQQWAIEPGAQEGYFYIRNLGDGRYLDVYGRRTSFGTNIITWPFHGRNNQQWTFERLED</sequence>
<gene>
    <name evidence="2" type="ORF">RM520_09920</name>
</gene>
<reference evidence="2 3" key="1">
    <citation type="submission" date="2023-09" db="EMBL/GenBank/DDBJ databases">
        <authorList>
            <person name="Rey-Velasco X."/>
        </authorList>
    </citation>
    <scope>NUCLEOTIDE SEQUENCE [LARGE SCALE GENOMIC DNA]</scope>
    <source>
        <strain evidence="2 3">P007</strain>
    </source>
</reference>
<dbReference type="Gene3D" id="2.80.10.50">
    <property type="match status" value="2"/>
</dbReference>
<name>A0ABU3BIE9_9FLAO</name>
<protein>
    <submittedName>
        <fullName evidence="2">RICIN domain-containing protein</fullName>
    </submittedName>
</protein>
<comment type="caution">
    <text evidence="2">The sequence shown here is derived from an EMBL/GenBank/DDBJ whole genome shotgun (WGS) entry which is preliminary data.</text>
</comment>
<proteinExistence type="predicted"/>
<organism evidence="2 3">
    <name type="scientific">Croceitalea vernalis</name>
    <dbReference type="NCBI Taxonomy" id="3075599"/>
    <lineage>
        <taxon>Bacteria</taxon>
        <taxon>Pseudomonadati</taxon>
        <taxon>Bacteroidota</taxon>
        <taxon>Flavobacteriia</taxon>
        <taxon>Flavobacteriales</taxon>
        <taxon>Flavobacteriaceae</taxon>
        <taxon>Croceitalea</taxon>
    </lineage>
</organism>
<dbReference type="InterPro" id="IPR000772">
    <property type="entry name" value="Ricin_B_lectin"/>
</dbReference>
<dbReference type="SMART" id="SM00458">
    <property type="entry name" value="RICIN"/>
    <property type="match status" value="1"/>
</dbReference>
<dbReference type="InterPro" id="IPR035992">
    <property type="entry name" value="Ricin_B-like_lectins"/>
</dbReference>
<dbReference type="PROSITE" id="PS50231">
    <property type="entry name" value="RICIN_B_LECTIN"/>
    <property type="match status" value="1"/>
</dbReference>
<dbReference type="RefSeq" id="WP_311387914.1">
    <property type="nucleotide sequence ID" value="NZ_JAVRHU010000002.1"/>
</dbReference>
<dbReference type="InterPro" id="IPR011047">
    <property type="entry name" value="Quinoprotein_ADH-like_sf"/>
</dbReference>